<evidence type="ECO:0000313" key="8">
    <source>
        <dbReference type="EMBL" id="KWZ78146.1"/>
    </source>
</evidence>
<feature type="transmembrane region" description="Helical" evidence="7">
    <location>
        <begin position="168"/>
        <end position="185"/>
    </location>
</feature>
<feature type="transmembrane region" description="Helical" evidence="7">
    <location>
        <begin position="88"/>
        <end position="108"/>
    </location>
</feature>
<dbReference type="EMBL" id="LRPM01000033">
    <property type="protein sequence ID" value="KWZ78146.1"/>
    <property type="molecule type" value="Genomic_DNA"/>
</dbReference>
<dbReference type="AlphaFoldDB" id="A0A133KF29"/>
<dbReference type="Proteomes" id="UP000070383">
    <property type="component" value="Unassembled WGS sequence"/>
</dbReference>
<evidence type="ECO:0000256" key="2">
    <source>
        <dbReference type="ARBA" id="ARBA00008034"/>
    </source>
</evidence>
<keyword evidence="3 6" id="KW-0812">Transmembrane</keyword>
<gene>
    <name evidence="8" type="ORF">HMPREF3200_00946</name>
</gene>
<dbReference type="GO" id="GO:0055085">
    <property type="term" value="P:transmembrane transport"/>
    <property type="evidence" value="ECO:0007669"/>
    <property type="project" value="InterPro"/>
</dbReference>
<feature type="transmembrane region" description="Helical" evidence="7">
    <location>
        <begin position="215"/>
        <end position="235"/>
    </location>
</feature>
<evidence type="ECO:0000256" key="7">
    <source>
        <dbReference type="SAM" id="Phobius"/>
    </source>
</evidence>
<protein>
    <submittedName>
        <fullName evidence="8">ABC 3 transport family protein</fullName>
    </submittedName>
</protein>
<evidence type="ECO:0000256" key="5">
    <source>
        <dbReference type="ARBA" id="ARBA00023136"/>
    </source>
</evidence>
<reference evidence="9" key="1">
    <citation type="submission" date="2016-01" db="EMBL/GenBank/DDBJ databases">
        <authorList>
            <person name="Mitreva M."/>
            <person name="Pepin K.H."/>
            <person name="Mihindukulasuriya K.A."/>
            <person name="Fulton R."/>
            <person name="Fronick C."/>
            <person name="O'Laughlin M."/>
            <person name="Miner T."/>
            <person name="Herter B."/>
            <person name="Rosa B.A."/>
            <person name="Cordes M."/>
            <person name="Tomlinson C."/>
            <person name="Wollam A."/>
            <person name="Palsikar V.B."/>
            <person name="Mardis E.R."/>
            <person name="Wilson R.K."/>
        </authorList>
    </citation>
    <scope>NUCLEOTIDE SEQUENCE [LARGE SCALE GENOMIC DNA]</scope>
    <source>
        <strain evidence="9">MJR8151</strain>
    </source>
</reference>
<comment type="subcellular location">
    <subcellularLocation>
        <location evidence="6">Cell membrane</location>
        <topology evidence="6">Multi-pass membrane protein</topology>
    </subcellularLocation>
    <subcellularLocation>
        <location evidence="1">Membrane</location>
        <topology evidence="1">Multi-pass membrane protein</topology>
    </subcellularLocation>
</comment>
<dbReference type="GO" id="GO:0010043">
    <property type="term" value="P:response to zinc ion"/>
    <property type="evidence" value="ECO:0007669"/>
    <property type="project" value="TreeGrafter"/>
</dbReference>
<comment type="caution">
    <text evidence="8">The sequence shown here is derived from an EMBL/GenBank/DDBJ whole genome shotgun (WGS) entry which is preliminary data.</text>
</comment>
<dbReference type="Pfam" id="PF00950">
    <property type="entry name" value="ABC-3"/>
    <property type="match status" value="1"/>
</dbReference>
<keyword evidence="4 7" id="KW-1133">Transmembrane helix</keyword>
<organism evidence="8 9">
    <name type="scientific">Anaerococcus tetradius</name>
    <dbReference type="NCBI Taxonomy" id="33036"/>
    <lineage>
        <taxon>Bacteria</taxon>
        <taxon>Bacillati</taxon>
        <taxon>Bacillota</taxon>
        <taxon>Tissierellia</taxon>
        <taxon>Tissierellales</taxon>
        <taxon>Peptoniphilaceae</taxon>
        <taxon>Anaerococcus</taxon>
    </lineage>
</organism>
<dbReference type="OrthoDB" id="9798540at2"/>
<comment type="similarity">
    <text evidence="2 6">Belongs to the ABC-3 integral membrane protein family.</text>
</comment>
<dbReference type="InterPro" id="IPR037294">
    <property type="entry name" value="ABC_BtuC-like"/>
</dbReference>
<proteinExistence type="inferred from homology"/>
<keyword evidence="9" id="KW-1185">Reference proteome</keyword>
<keyword evidence="5 7" id="KW-0472">Membrane</keyword>
<feature type="transmembrane region" description="Helical" evidence="7">
    <location>
        <begin position="12"/>
        <end position="29"/>
    </location>
</feature>
<evidence type="ECO:0000256" key="3">
    <source>
        <dbReference type="ARBA" id="ARBA00022692"/>
    </source>
</evidence>
<feature type="transmembrane region" description="Helical" evidence="7">
    <location>
        <begin position="241"/>
        <end position="261"/>
    </location>
</feature>
<dbReference type="SUPFAM" id="SSF81345">
    <property type="entry name" value="ABC transporter involved in vitamin B12 uptake, BtuC"/>
    <property type="match status" value="1"/>
</dbReference>
<dbReference type="GO" id="GO:0043190">
    <property type="term" value="C:ATP-binding cassette (ABC) transporter complex"/>
    <property type="evidence" value="ECO:0007669"/>
    <property type="project" value="InterPro"/>
</dbReference>
<evidence type="ECO:0000256" key="4">
    <source>
        <dbReference type="ARBA" id="ARBA00022989"/>
    </source>
</evidence>
<dbReference type="InterPro" id="IPR001626">
    <property type="entry name" value="ABC_TroCD"/>
</dbReference>
<evidence type="ECO:0000256" key="6">
    <source>
        <dbReference type="RuleBase" id="RU003943"/>
    </source>
</evidence>
<evidence type="ECO:0000313" key="9">
    <source>
        <dbReference type="Proteomes" id="UP000070383"/>
    </source>
</evidence>
<dbReference type="Gene3D" id="1.10.3470.10">
    <property type="entry name" value="ABC transporter involved in vitamin B12 uptake, BtuC"/>
    <property type="match status" value="1"/>
</dbReference>
<dbReference type="PANTHER" id="PTHR30477:SF0">
    <property type="entry name" value="METAL TRANSPORT SYSTEM MEMBRANE PROTEIN TM_0125-RELATED"/>
    <property type="match status" value="1"/>
</dbReference>
<dbReference type="PANTHER" id="PTHR30477">
    <property type="entry name" value="ABC-TRANSPORTER METAL-BINDING PROTEIN"/>
    <property type="match status" value="1"/>
</dbReference>
<sequence>MLEYDFMRRALLAGGMLAIIIPMIGVVMINRKTSMIGDALSHSSLSGVALGLIFGINPLWSSLLICVLASFAIEVIRRRFKQYGDMATAIVMSAGIGLAAVLSDFTPGGKSFESFMFGSITTVSKEDLRLIGIIFVLVLVLSLYFYNALLYNSINPMMSRLSGVKTDLVDSFFTLITAITVAISAKTVGALMISSLMVIPVASALLIAKSYKASYLIAIILSLIFMLSGISISFYQGIKPGGAIVLIAIGFLLVISLFSLIKKKILVKK</sequence>
<name>A0A133KF29_9FIRM</name>
<dbReference type="STRING" id="33036.HMPREF3200_00946"/>
<feature type="transmembrane region" description="Helical" evidence="7">
    <location>
        <begin position="128"/>
        <end position="147"/>
    </location>
</feature>
<accession>A0A133KF29</accession>
<keyword evidence="6" id="KW-0813">Transport</keyword>
<dbReference type="RefSeq" id="WP_060929350.1">
    <property type="nucleotide sequence ID" value="NZ_CAMPNK010000002.1"/>
</dbReference>
<evidence type="ECO:0000256" key="1">
    <source>
        <dbReference type="ARBA" id="ARBA00004141"/>
    </source>
</evidence>
<feature type="transmembrane region" description="Helical" evidence="7">
    <location>
        <begin position="49"/>
        <end position="76"/>
    </location>
</feature>
<dbReference type="PATRIC" id="fig|33036.3.peg.938"/>